<reference evidence="4 5" key="1">
    <citation type="submission" date="2016-11" db="EMBL/GenBank/DDBJ databases">
        <authorList>
            <person name="Jaros S."/>
            <person name="Januszkiewicz K."/>
            <person name="Wedrychowicz H."/>
        </authorList>
    </citation>
    <scope>NUCLEOTIDE SEQUENCE [LARGE SCALE GENOMIC DNA]</scope>
    <source>
        <strain evidence="4 5">DSM 45627</strain>
    </source>
</reference>
<sequence>MSDTRARLLAAAAATLRDEGIAGLSARTVAARAEVNQALIFYHYKTLPGLVDAAVRTSVEDSVASYRARFAAVGSLVELLRVGRELHERERSLGNVAMMAQLLAGAQRDPVLAGAARHAMTRWNAEIEAVVRRVLAGSPLAEIADPAGTAAAISAGFLGLELYEGVDAAGATAALDALERLGALVEVVDDLGPVARRALRAKVRRLGRP</sequence>
<gene>
    <name evidence="4" type="ORF">SAMN05443575_2856</name>
</gene>
<dbReference type="Proteomes" id="UP000186132">
    <property type="component" value="Unassembled WGS sequence"/>
</dbReference>
<dbReference type="STRING" id="1206085.SAMN05443575_2856"/>
<evidence type="ECO:0000259" key="3">
    <source>
        <dbReference type="PROSITE" id="PS50977"/>
    </source>
</evidence>
<evidence type="ECO:0000313" key="5">
    <source>
        <dbReference type="Proteomes" id="UP000186132"/>
    </source>
</evidence>
<dbReference type="Gene3D" id="1.10.357.10">
    <property type="entry name" value="Tetracycline Repressor, domain 2"/>
    <property type="match status" value="1"/>
</dbReference>
<proteinExistence type="predicted"/>
<dbReference type="InterPro" id="IPR009057">
    <property type="entry name" value="Homeodomain-like_sf"/>
</dbReference>
<feature type="domain" description="HTH tetR-type" evidence="3">
    <location>
        <begin position="2"/>
        <end position="62"/>
    </location>
</feature>
<evidence type="ECO:0000256" key="1">
    <source>
        <dbReference type="ARBA" id="ARBA00023125"/>
    </source>
</evidence>
<keyword evidence="1 2" id="KW-0238">DNA-binding</keyword>
<dbReference type="PROSITE" id="PS50977">
    <property type="entry name" value="HTH_TETR_2"/>
    <property type="match status" value="1"/>
</dbReference>
<evidence type="ECO:0000256" key="2">
    <source>
        <dbReference type="PROSITE-ProRule" id="PRU00335"/>
    </source>
</evidence>
<organism evidence="4 5">
    <name type="scientific">Jatrophihabitans endophyticus</name>
    <dbReference type="NCBI Taxonomy" id="1206085"/>
    <lineage>
        <taxon>Bacteria</taxon>
        <taxon>Bacillati</taxon>
        <taxon>Actinomycetota</taxon>
        <taxon>Actinomycetes</taxon>
        <taxon>Jatrophihabitantales</taxon>
        <taxon>Jatrophihabitantaceae</taxon>
        <taxon>Jatrophihabitans</taxon>
    </lineage>
</organism>
<dbReference type="SUPFAM" id="SSF46689">
    <property type="entry name" value="Homeodomain-like"/>
    <property type="match status" value="1"/>
</dbReference>
<name>A0A1M5MX52_9ACTN</name>
<dbReference type="AlphaFoldDB" id="A0A1M5MX52"/>
<dbReference type="InterPro" id="IPR001647">
    <property type="entry name" value="HTH_TetR"/>
</dbReference>
<feature type="DNA-binding region" description="H-T-H motif" evidence="2">
    <location>
        <begin position="25"/>
        <end position="44"/>
    </location>
</feature>
<dbReference type="EMBL" id="FQVU01000003">
    <property type="protein sequence ID" value="SHG81916.1"/>
    <property type="molecule type" value="Genomic_DNA"/>
</dbReference>
<dbReference type="GO" id="GO:0003677">
    <property type="term" value="F:DNA binding"/>
    <property type="evidence" value="ECO:0007669"/>
    <property type="project" value="UniProtKB-UniRule"/>
</dbReference>
<dbReference type="Pfam" id="PF00440">
    <property type="entry name" value="TetR_N"/>
    <property type="match status" value="1"/>
</dbReference>
<evidence type="ECO:0000313" key="4">
    <source>
        <dbReference type="EMBL" id="SHG81916.1"/>
    </source>
</evidence>
<dbReference type="OrthoDB" id="3474596at2"/>
<accession>A0A1M5MX52</accession>
<dbReference type="RefSeq" id="WP_073390920.1">
    <property type="nucleotide sequence ID" value="NZ_FQVU01000003.1"/>
</dbReference>
<protein>
    <submittedName>
        <fullName evidence="4">Transcriptional regulator, TetR family</fullName>
    </submittedName>
</protein>
<keyword evidence="5" id="KW-1185">Reference proteome</keyword>